<dbReference type="InterPro" id="IPR043135">
    <property type="entry name" value="Fur_C"/>
</dbReference>
<feature type="binding site" evidence="7">
    <location>
        <position position="102"/>
    </location>
    <ligand>
        <name>Zn(2+)</name>
        <dbReference type="ChEBI" id="CHEBI:29105"/>
    </ligand>
</feature>
<dbReference type="RefSeq" id="WP_111960699.1">
    <property type="nucleotide sequence ID" value="NZ_JAAGRP010000096.1"/>
</dbReference>
<dbReference type="InterPro" id="IPR002481">
    <property type="entry name" value="FUR"/>
</dbReference>
<reference evidence="9 12" key="2">
    <citation type="submission" date="2019-02" db="EMBL/GenBank/DDBJ databases">
        <title>Complete genome sequence of Desulfobacter hydrogenophilus AcRS1.</title>
        <authorList>
            <person name="Marietou A."/>
            <person name="Lund M.B."/>
            <person name="Marshall I.P.G."/>
            <person name="Schreiber L."/>
            <person name="Jorgensen B."/>
        </authorList>
    </citation>
    <scope>NUCLEOTIDE SEQUENCE [LARGE SCALE GENOMIC DNA]</scope>
    <source>
        <strain evidence="9 12">AcRS1</strain>
    </source>
</reference>
<dbReference type="GO" id="GO:1900376">
    <property type="term" value="P:regulation of secondary metabolite biosynthetic process"/>
    <property type="evidence" value="ECO:0007669"/>
    <property type="project" value="TreeGrafter"/>
</dbReference>
<proteinExistence type="inferred from homology"/>
<comment type="cofactor">
    <cofactor evidence="7">
        <name>Zn(2+)</name>
        <dbReference type="ChEBI" id="CHEBI:29105"/>
    </cofactor>
    <text evidence="7">Binds 1 zinc ion per subunit.</text>
</comment>
<feature type="binding site" evidence="7">
    <location>
        <position position="99"/>
    </location>
    <ligand>
        <name>Zn(2+)</name>
        <dbReference type="ChEBI" id="CHEBI:29105"/>
    </ligand>
</feature>
<dbReference type="InterPro" id="IPR036390">
    <property type="entry name" value="WH_DNA-bd_sf"/>
</dbReference>
<feature type="binding site" evidence="7">
    <location>
        <position position="139"/>
    </location>
    <ligand>
        <name>Zn(2+)</name>
        <dbReference type="ChEBI" id="CHEBI:29105"/>
    </ligand>
</feature>
<evidence type="ECO:0000256" key="5">
    <source>
        <dbReference type="ARBA" id="ARBA00023125"/>
    </source>
</evidence>
<evidence type="ECO:0000256" key="2">
    <source>
        <dbReference type="ARBA" id="ARBA00022491"/>
    </source>
</evidence>
<protein>
    <submittedName>
        <fullName evidence="10">Transcriptional repressor</fullName>
    </submittedName>
</protein>
<keyword evidence="5" id="KW-0238">DNA-binding</keyword>
<dbReference type="Pfam" id="PF01475">
    <property type="entry name" value="FUR"/>
    <property type="match status" value="1"/>
</dbReference>
<dbReference type="PANTHER" id="PTHR33202">
    <property type="entry name" value="ZINC UPTAKE REGULATION PROTEIN"/>
    <property type="match status" value="1"/>
</dbReference>
<dbReference type="AlphaFoldDB" id="A0A328FA21"/>
<dbReference type="Gene3D" id="3.30.1490.190">
    <property type="match status" value="1"/>
</dbReference>
<dbReference type="InterPro" id="IPR036388">
    <property type="entry name" value="WH-like_DNA-bd_sf"/>
</dbReference>
<evidence type="ECO:0000313" key="11">
    <source>
        <dbReference type="Proteomes" id="UP000248798"/>
    </source>
</evidence>
<keyword evidence="12" id="KW-1185">Reference proteome</keyword>
<accession>A0A328FA21</accession>
<dbReference type="PANTHER" id="PTHR33202:SF8">
    <property type="entry name" value="PEROXIDE-RESPONSIVE REPRESSOR PERR"/>
    <property type="match status" value="1"/>
</dbReference>
<feature type="binding site" evidence="8">
    <location>
        <position position="131"/>
    </location>
    <ligand>
        <name>Fe cation</name>
        <dbReference type="ChEBI" id="CHEBI:24875"/>
    </ligand>
</feature>
<keyword evidence="6" id="KW-0804">Transcription</keyword>
<evidence type="ECO:0000256" key="7">
    <source>
        <dbReference type="PIRSR" id="PIRSR602481-1"/>
    </source>
</evidence>
<dbReference type="Proteomes" id="UP000293902">
    <property type="component" value="Chromosome"/>
</dbReference>
<gene>
    <name evidence="10" type="ORF">DO021_22050</name>
    <name evidence="9" type="ORF">EYB58_17625</name>
</gene>
<dbReference type="EMBL" id="CP036313">
    <property type="protein sequence ID" value="QBH15637.1"/>
    <property type="molecule type" value="Genomic_DNA"/>
</dbReference>
<evidence type="ECO:0000313" key="10">
    <source>
        <dbReference type="EMBL" id="RAL99886.1"/>
    </source>
</evidence>
<keyword evidence="2" id="KW-0678">Repressor</keyword>
<dbReference type="CDD" id="cd07153">
    <property type="entry name" value="Fur_like"/>
    <property type="match status" value="1"/>
</dbReference>
<comment type="cofactor">
    <cofactor evidence="8">
        <name>Mn(2+)</name>
        <dbReference type="ChEBI" id="CHEBI:29035"/>
    </cofactor>
    <cofactor evidence="8">
        <name>Fe(2+)</name>
        <dbReference type="ChEBI" id="CHEBI:29033"/>
    </cofactor>
    <text evidence="8">Binds 1 Mn(2+) or Fe(2+) ion per subunit.</text>
</comment>
<keyword evidence="7" id="KW-0479">Metal-binding</keyword>
<evidence type="ECO:0000256" key="8">
    <source>
        <dbReference type="PIRSR" id="PIRSR602481-2"/>
    </source>
</evidence>
<evidence type="ECO:0000256" key="4">
    <source>
        <dbReference type="ARBA" id="ARBA00023015"/>
    </source>
</evidence>
<comment type="similarity">
    <text evidence="1">Belongs to the Fur family.</text>
</comment>
<dbReference type="EMBL" id="QLNI01000085">
    <property type="protein sequence ID" value="RAL99886.1"/>
    <property type="molecule type" value="Genomic_DNA"/>
</dbReference>
<dbReference type="GO" id="GO:0003700">
    <property type="term" value="F:DNA-binding transcription factor activity"/>
    <property type="evidence" value="ECO:0007669"/>
    <property type="project" value="InterPro"/>
</dbReference>
<keyword evidence="4" id="KW-0805">Transcription regulation</keyword>
<dbReference type="OrthoDB" id="8659436at2"/>
<dbReference type="SUPFAM" id="SSF46785">
    <property type="entry name" value="Winged helix' DNA-binding domain"/>
    <property type="match status" value="1"/>
</dbReference>
<dbReference type="GO" id="GO:0045892">
    <property type="term" value="P:negative regulation of DNA-templated transcription"/>
    <property type="evidence" value="ECO:0007669"/>
    <property type="project" value="TreeGrafter"/>
</dbReference>
<dbReference type="GO" id="GO:0000976">
    <property type="term" value="F:transcription cis-regulatory region binding"/>
    <property type="evidence" value="ECO:0007669"/>
    <property type="project" value="TreeGrafter"/>
</dbReference>
<evidence type="ECO:0000256" key="3">
    <source>
        <dbReference type="ARBA" id="ARBA00022833"/>
    </source>
</evidence>
<feature type="binding site" evidence="7">
    <location>
        <position position="142"/>
    </location>
    <ligand>
        <name>Zn(2+)</name>
        <dbReference type="ChEBI" id="CHEBI:29105"/>
    </ligand>
</feature>
<reference evidence="10 11" key="1">
    <citation type="submission" date="2018-06" db="EMBL/GenBank/DDBJ databases">
        <title>Complete Genome Sequence of Desulfobacter hydrogenophilus (DSM3380).</title>
        <authorList>
            <person name="Marietou A."/>
            <person name="Schreiber L."/>
            <person name="Marshall I."/>
            <person name="Jorgensen B."/>
        </authorList>
    </citation>
    <scope>NUCLEOTIDE SEQUENCE [LARGE SCALE GENOMIC DNA]</scope>
    <source>
        <strain evidence="10 11">DSM 3380</strain>
    </source>
</reference>
<evidence type="ECO:0000256" key="6">
    <source>
        <dbReference type="ARBA" id="ARBA00023163"/>
    </source>
</evidence>
<organism evidence="10 11">
    <name type="scientific">Desulfobacter hydrogenophilus</name>
    <dbReference type="NCBI Taxonomy" id="2291"/>
    <lineage>
        <taxon>Bacteria</taxon>
        <taxon>Pseudomonadati</taxon>
        <taxon>Thermodesulfobacteriota</taxon>
        <taxon>Desulfobacteria</taxon>
        <taxon>Desulfobacterales</taxon>
        <taxon>Desulfobacteraceae</taxon>
        <taxon>Desulfobacter</taxon>
    </lineage>
</organism>
<dbReference type="GO" id="GO:0008270">
    <property type="term" value="F:zinc ion binding"/>
    <property type="evidence" value="ECO:0007669"/>
    <property type="project" value="TreeGrafter"/>
</dbReference>
<dbReference type="Proteomes" id="UP000248798">
    <property type="component" value="Unassembled WGS sequence"/>
</dbReference>
<sequence>MNQKKNRYDTILCKLKENGYKITPQRIAIVKILAKSVDHPSAETIHEQLKTDFPTMSLATVYRNICVIKSLGEVLELGFPDGSNRYDGKKPYPHPHIICIKCGKVVDPDLDSLDDMKNEVARETHFKILNHRLDFFGICNDCQAKEK</sequence>
<evidence type="ECO:0000313" key="12">
    <source>
        <dbReference type="Proteomes" id="UP000293902"/>
    </source>
</evidence>
<keyword evidence="8" id="KW-0408">Iron</keyword>
<dbReference type="Gene3D" id="1.10.10.10">
    <property type="entry name" value="Winged helix-like DNA-binding domain superfamily/Winged helix DNA-binding domain"/>
    <property type="match status" value="1"/>
</dbReference>
<evidence type="ECO:0000313" key="9">
    <source>
        <dbReference type="EMBL" id="QBH15637.1"/>
    </source>
</evidence>
<evidence type="ECO:0000256" key="1">
    <source>
        <dbReference type="ARBA" id="ARBA00007957"/>
    </source>
</evidence>
<name>A0A328FA21_9BACT</name>
<keyword evidence="3 7" id="KW-0862">Zinc</keyword>